<evidence type="ECO:0000313" key="3">
    <source>
        <dbReference type="Proteomes" id="UP000249239"/>
    </source>
</evidence>
<reference evidence="2 3" key="1">
    <citation type="submission" date="2018-06" db="EMBL/GenBank/DDBJ databases">
        <title>Genomic Encyclopedia of Archaeal and Bacterial Type Strains, Phase II (KMG-II): from individual species to whole genera.</title>
        <authorList>
            <person name="Goeker M."/>
        </authorList>
    </citation>
    <scope>NUCLEOTIDE SEQUENCE [LARGE SCALE GENOMIC DNA]</scope>
    <source>
        <strain evidence="2 3">DSM 6779</strain>
    </source>
</reference>
<evidence type="ECO:0000256" key="1">
    <source>
        <dbReference type="SAM" id="Phobius"/>
    </source>
</evidence>
<name>A0A2W7MXA2_9BACT</name>
<dbReference type="OrthoDB" id="1466667at2"/>
<accession>A0A2W7MXA2</accession>
<keyword evidence="1" id="KW-0812">Transmembrane</keyword>
<keyword evidence="1" id="KW-0472">Membrane</keyword>
<protein>
    <submittedName>
        <fullName evidence="2">Cell division protein FtsQ</fullName>
    </submittedName>
</protein>
<evidence type="ECO:0000313" key="2">
    <source>
        <dbReference type="EMBL" id="PZX12420.1"/>
    </source>
</evidence>
<dbReference type="Proteomes" id="UP000249239">
    <property type="component" value="Unassembled WGS sequence"/>
</dbReference>
<feature type="transmembrane region" description="Helical" evidence="1">
    <location>
        <begin position="7"/>
        <end position="26"/>
    </location>
</feature>
<organism evidence="2 3">
    <name type="scientific">Breznakibacter xylanolyticus</name>
    <dbReference type="NCBI Taxonomy" id="990"/>
    <lineage>
        <taxon>Bacteria</taxon>
        <taxon>Pseudomonadati</taxon>
        <taxon>Bacteroidota</taxon>
        <taxon>Bacteroidia</taxon>
        <taxon>Marinilabiliales</taxon>
        <taxon>Marinilabiliaceae</taxon>
        <taxon>Breznakibacter</taxon>
    </lineage>
</organism>
<dbReference type="AlphaFoldDB" id="A0A2W7MXA2"/>
<keyword evidence="1" id="KW-1133">Transmembrane helix</keyword>
<gene>
    <name evidence="2" type="ORF">LX69_02889</name>
</gene>
<keyword evidence="2" id="KW-0131">Cell cycle</keyword>
<dbReference type="RefSeq" id="WP_146260753.1">
    <property type="nucleotide sequence ID" value="NZ_QKZK01000031.1"/>
</dbReference>
<keyword evidence="2" id="KW-0132">Cell division</keyword>
<sequence length="242" mass="27810">MKRIVKITLWTLAGVYVAGMIIFMMVRHNTLMCDHIRVVVLDSASVQFVSPGEISRHVHRHFKKLEGRLFKEINMEEVEAVVNKYPAVEKSDVYSTADGALMIKVKQRTPVLRVYDKGYTYLLDHEGVRIPMRGSYSKRLLVVNGNLHKVKDMKDLVALNDFIEGDSFWKAQIEQVYVASDGDLLLIPRVGSHRINIGNVTDLDRKFKKLLALYQDGLDPLEWNSYKEINLKYKGQIICTKL</sequence>
<proteinExistence type="predicted"/>
<dbReference type="EMBL" id="QKZK01000031">
    <property type="protein sequence ID" value="PZX12420.1"/>
    <property type="molecule type" value="Genomic_DNA"/>
</dbReference>
<keyword evidence="3" id="KW-1185">Reference proteome</keyword>
<dbReference type="GO" id="GO:0051301">
    <property type="term" value="P:cell division"/>
    <property type="evidence" value="ECO:0007669"/>
    <property type="project" value="UniProtKB-KW"/>
</dbReference>
<comment type="caution">
    <text evidence="2">The sequence shown here is derived from an EMBL/GenBank/DDBJ whole genome shotgun (WGS) entry which is preliminary data.</text>
</comment>